<dbReference type="EMBL" id="CP002588">
    <property type="protein sequence ID" value="AEA47134.1"/>
    <property type="molecule type" value="Genomic_DNA"/>
</dbReference>
<dbReference type="GeneID" id="10394240"/>
<dbReference type="Proteomes" id="UP000008136">
    <property type="component" value="Chromosome"/>
</dbReference>
<dbReference type="RefSeq" id="WP_013683798.1">
    <property type="nucleotide sequence ID" value="NC_015320.1"/>
</dbReference>
<dbReference type="GO" id="GO:0005829">
    <property type="term" value="C:cytosol"/>
    <property type="evidence" value="ECO:0007669"/>
    <property type="project" value="TreeGrafter"/>
</dbReference>
<dbReference type="InterPro" id="IPR027417">
    <property type="entry name" value="P-loop_NTPase"/>
</dbReference>
<accession>F2KTA4</accession>
<evidence type="ECO:0000313" key="3">
    <source>
        <dbReference type="Proteomes" id="UP000008136"/>
    </source>
</evidence>
<dbReference type="InterPro" id="IPR002586">
    <property type="entry name" value="CobQ/CobB/MinD/ParA_Nub-bd_dom"/>
</dbReference>
<dbReference type="PIRSF" id="PIRSF005647">
    <property type="entry name" value="CooC"/>
    <property type="match status" value="1"/>
</dbReference>
<dbReference type="GO" id="GO:0051782">
    <property type="term" value="P:negative regulation of cell division"/>
    <property type="evidence" value="ECO:0007669"/>
    <property type="project" value="TreeGrafter"/>
</dbReference>
<dbReference type="PANTHER" id="PTHR43384">
    <property type="entry name" value="SEPTUM SITE-DETERMINING PROTEIN MIND HOMOLOG, CHLOROPLASTIC-RELATED"/>
    <property type="match status" value="1"/>
</dbReference>
<sequence length="247" mass="27185">MVIAVTGKGGTGKTLIAGLLVRLLAKKYRVLAVDADPDANLGEALGVESYKTLGEIREIFQHSRDDMISINKESWLEGKIYGEVIYEAEDFDLLVMGRPEGEGCYCFANNLLRAVLRKLMRHYDVIIVDCEAGLEHISRRTIDGADIILIVTDASRKGLMTAKRIRELAEELNLRARIYLIANRVEGSAVQAIEEFAKIEGFSLLDIIPPDEEVTKADIAGVPVPLSSEVAKKVEKLAEVLVCEANS</sequence>
<name>F2KTA4_ARCVS</name>
<gene>
    <name evidence="2" type="ordered locus">Arcve_1124</name>
</gene>
<dbReference type="InterPro" id="IPR014433">
    <property type="entry name" value="CooC"/>
</dbReference>
<dbReference type="PANTHER" id="PTHR43384:SF7">
    <property type="entry name" value="CARBON-MONOXIDE DEHYDROGENASE ACCESSORY PROTEIN"/>
    <property type="match status" value="1"/>
</dbReference>
<keyword evidence="3" id="KW-1185">Reference proteome</keyword>
<evidence type="ECO:0000313" key="2">
    <source>
        <dbReference type="EMBL" id="AEA47134.1"/>
    </source>
</evidence>
<organism evidence="2 3">
    <name type="scientific">Archaeoglobus veneficus (strain DSM 11195 / SNP6)</name>
    <dbReference type="NCBI Taxonomy" id="693661"/>
    <lineage>
        <taxon>Archaea</taxon>
        <taxon>Methanobacteriati</taxon>
        <taxon>Methanobacteriota</taxon>
        <taxon>Archaeoglobi</taxon>
        <taxon>Archaeoglobales</taxon>
        <taxon>Archaeoglobaceae</taxon>
        <taxon>Archaeoglobus</taxon>
    </lineage>
</organism>
<dbReference type="eggNOG" id="arCOG00587">
    <property type="taxonomic scope" value="Archaea"/>
</dbReference>
<dbReference type="AlphaFoldDB" id="F2KTA4"/>
<dbReference type="GO" id="GO:0005524">
    <property type="term" value="F:ATP binding"/>
    <property type="evidence" value="ECO:0007669"/>
    <property type="project" value="TreeGrafter"/>
</dbReference>
<dbReference type="Gene3D" id="3.40.50.300">
    <property type="entry name" value="P-loop containing nucleotide triphosphate hydrolases"/>
    <property type="match status" value="1"/>
</dbReference>
<evidence type="ECO:0000259" key="1">
    <source>
        <dbReference type="Pfam" id="PF01656"/>
    </source>
</evidence>
<dbReference type="SUPFAM" id="SSF52540">
    <property type="entry name" value="P-loop containing nucleoside triphosphate hydrolases"/>
    <property type="match status" value="1"/>
</dbReference>
<proteinExistence type="predicted"/>
<feature type="domain" description="CobQ/CobB/MinD/ParA nucleotide binding" evidence="1">
    <location>
        <begin position="3"/>
        <end position="224"/>
    </location>
</feature>
<protein>
    <submittedName>
        <fullName evidence="2">Cobyrinic acid ac-diamide synthase</fullName>
    </submittedName>
</protein>
<dbReference type="GO" id="GO:0016887">
    <property type="term" value="F:ATP hydrolysis activity"/>
    <property type="evidence" value="ECO:0007669"/>
    <property type="project" value="TreeGrafter"/>
</dbReference>
<reference evidence="2 3" key="1">
    <citation type="submission" date="2011-03" db="EMBL/GenBank/DDBJ databases">
        <title>The complete genome of Archaeoglobus veneficus SNP6.</title>
        <authorList>
            <consortium name="US DOE Joint Genome Institute (JGI-PGF)"/>
            <person name="Lucas S."/>
            <person name="Copeland A."/>
            <person name="Lapidus A."/>
            <person name="Bruce D."/>
            <person name="Goodwin L."/>
            <person name="Pitluck S."/>
            <person name="Kyrpides N."/>
            <person name="Mavromatis K."/>
            <person name="Pagani I."/>
            <person name="Ivanova N."/>
            <person name="Mikhailova N."/>
            <person name="Lu M."/>
            <person name="Detter J.C."/>
            <person name="Tapia R."/>
            <person name="Han C."/>
            <person name="Land M."/>
            <person name="Hauser L."/>
            <person name="Markowitz V."/>
            <person name="Cheng J.-F."/>
            <person name="Hugenholtz P."/>
            <person name="Woyke T."/>
            <person name="Wu D."/>
            <person name="Spring S."/>
            <person name="Brambilla E."/>
            <person name="Klenk H.-P."/>
            <person name="Eisen J.A."/>
        </authorList>
    </citation>
    <scope>NUCLEOTIDE SEQUENCE [LARGE SCALE GENOMIC DNA]</scope>
    <source>
        <strain>SNP6</strain>
    </source>
</reference>
<dbReference type="InterPro" id="IPR050625">
    <property type="entry name" value="ParA/MinD_ATPase"/>
</dbReference>
<dbReference type="GO" id="GO:0009898">
    <property type="term" value="C:cytoplasmic side of plasma membrane"/>
    <property type="evidence" value="ECO:0007669"/>
    <property type="project" value="TreeGrafter"/>
</dbReference>
<dbReference type="HOGENOM" id="CLU_082962_0_0_2"/>
<dbReference type="Pfam" id="PF01656">
    <property type="entry name" value="CbiA"/>
    <property type="match status" value="1"/>
</dbReference>
<dbReference type="KEGG" id="ave:Arcve_1124"/>
<dbReference type="STRING" id="693661.Arcve_1124"/>